<dbReference type="InterPro" id="IPR023352">
    <property type="entry name" value="MAPEG-like_dom_sf"/>
</dbReference>
<reference evidence="6" key="1">
    <citation type="journal article" date="2020" name="Stud. Mycol.">
        <title>101 Dothideomycetes genomes: a test case for predicting lifestyles and emergence of pathogens.</title>
        <authorList>
            <person name="Haridas S."/>
            <person name="Albert R."/>
            <person name="Binder M."/>
            <person name="Bloem J."/>
            <person name="Labutti K."/>
            <person name="Salamov A."/>
            <person name="Andreopoulos B."/>
            <person name="Baker S."/>
            <person name="Barry K."/>
            <person name="Bills G."/>
            <person name="Bluhm B."/>
            <person name="Cannon C."/>
            <person name="Castanera R."/>
            <person name="Culley D."/>
            <person name="Daum C."/>
            <person name="Ezra D."/>
            <person name="Gonzalez J."/>
            <person name="Henrissat B."/>
            <person name="Kuo A."/>
            <person name="Liang C."/>
            <person name="Lipzen A."/>
            <person name="Lutzoni F."/>
            <person name="Magnuson J."/>
            <person name="Mondo S."/>
            <person name="Nolan M."/>
            <person name="Ohm R."/>
            <person name="Pangilinan J."/>
            <person name="Park H.-J."/>
            <person name="Ramirez L."/>
            <person name="Alfaro M."/>
            <person name="Sun H."/>
            <person name="Tritt A."/>
            <person name="Yoshinaga Y."/>
            <person name="Zwiers L.-H."/>
            <person name="Turgeon B."/>
            <person name="Goodwin S."/>
            <person name="Spatafora J."/>
            <person name="Crous P."/>
            <person name="Grigoriev I."/>
        </authorList>
    </citation>
    <scope>NUCLEOTIDE SEQUENCE</scope>
    <source>
        <strain evidence="6">ATCC 74209</strain>
    </source>
</reference>
<keyword evidence="3 5" id="KW-1133">Transmembrane helix</keyword>
<dbReference type="EMBL" id="ML993961">
    <property type="protein sequence ID" value="KAF2201781.1"/>
    <property type="molecule type" value="Genomic_DNA"/>
</dbReference>
<dbReference type="Gene3D" id="1.20.120.550">
    <property type="entry name" value="Membrane associated eicosanoid/glutathione metabolism-like domain"/>
    <property type="match status" value="1"/>
</dbReference>
<dbReference type="GO" id="GO:0005783">
    <property type="term" value="C:endoplasmic reticulum"/>
    <property type="evidence" value="ECO:0007669"/>
    <property type="project" value="TreeGrafter"/>
</dbReference>
<organism evidence="6 7">
    <name type="scientific">Delitschia confertaspora ATCC 74209</name>
    <dbReference type="NCBI Taxonomy" id="1513339"/>
    <lineage>
        <taxon>Eukaryota</taxon>
        <taxon>Fungi</taxon>
        <taxon>Dikarya</taxon>
        <taxon>Ascomycota</taxon>
        <taxon>Pezizomycotina</taxon>
        <taxon>Dothideomycetes</taxon>
        <taxon>Pleosporomycetidae</taxon>
        <taxon>Pleosporales</taxon>
        <taxon>Delitschiaceae</taxon>
        <taxon>Delitschia</taxon>
    </lineage>
</organism>
<sequence>MVALSIQLPNEYGLVLLAAVSTFGAAIWHGIRVGGYRKAAKVPYPYEYASYEQIQTSPPAASKAMLQFNCAQRAHQNFNENHPTAVGALLIAGLGYPRAAAVMGALWVVNRIVYAVGYTRSEGSAGKGRYYGILWMLAHYGLVGMAGKVAWDFWCQA</sequence>
<evidence type="ECO:0000313" key="7">
    <source>
        <dbReference type="Proteomes" id="UP000799536"/>
    </source>
</evidence>
<feature type="transmembrane region" description="Helical" evidence="5">
    <location>
        <begin position="12"/>
        <end position="31"/>
    </location>
</feature>
<feature type="transmembrane region" description="Helical" evidence="5">
    <location>
        <begin position="85"/>
        <end position="109"/>
    </location>
</feature>
<evidence type="ECO:0000256" key="4">
    <source>
        <dbReference type="ARBA" id="ARBA00023136"/>
    </source>
</evidence>
<evidence type="ECO:0000256" key="2">
    <source>
        <dbReference type="ARBA" id="ARBA00022692"/>
    </source>
</evidence>
<dbReference type="GO" id="GO:0005635">
    <property type="term" value="C:nuclear envelope"/>
    <property type="evidence" value="ECO:0007669"/>
    <property type="project" value="TreeGrafter"/>
</dbReference>
<feature type="transmembrane region" description="Helical" evidence="5">
    <location>
        <begin position="130"/>
        <end position="151"/>
    </location>
</feature>
<keyword evidence="2 5" id="KW-0812">Transmembrane</keyword>
<dbReference type="Pfam" id="PF01124">
    <property type="entry name" value="MAPEG"/>
    <property type="match status" value="1"/>
</dbReference>
<evidence type="ECO:0000256" key="1">
    <source>
        <dbReference type="ARBA" id="ARBA00004141"/>
    </source>
</evidence>
<protein>
    <submittedName>
        <fullName evidence="6">Membrane-associated proteins in eicosanoid and glutathione metabolism</fullName>
    </submittedName>
</protein>
<dbReference type="AlphaFoldDB" id="A0A9P4JLV1"/>
<evidence type="ECO:0000256" key="5">
    <source>
        <dbReference type="SAM" id="Phobius"/>
    </source>
</evidence>
<dbReference type="InterPro" id="IPR050997">
    <property type="entry name" value="MAPEG"/>
</dbReference>
<accession>A0A9P4JLV1</accession>
<evidence type="ECO:0000256" key="3">
    <source>
        <dbReference type="ARBA" id="ARBA00022989"/>
    </source>
</evidence>
<dbReference type="GO" id="GO:0016020">
    <property type="term" value="C:membrane"/>
    <property type="evidence" value="ECO:0007669"/>
    <property type="project" value="UniProtKB-SubCell"/>
</dbReference>
<dbReference type="GO" id="GO:0004602">
    <property type="term" value="F:glutathione peroxidase activity"/>
    <property type="evidence" value="ECO:0007669"/>
    <property type="project" value="TreeGrafter"/>
</dbReference>
<comment type="subcellular location">
    <subcellularLocation>
        <location evidence="1">Membrane</location>
        <topology evidence="1">Multi-pass membrane protein</topology>
    </subcellularLocation>
</comment>
<keyword evidence="4 5" id="KW-0472">Membrane</keyword>
<evidence type="ECO:0000313" key="6">
    <source>
        <dbReference type="EMBL" id="KAF2201781.1"/>
    </source>
</evidence>
<comment type="caution">
    <text evidence="6">The sequence shown here is derived from an EMBL/GenBank/DDBJ whole genome shotgun (WGS) entry which is preliminary data.</text>
</comment>
<dbReference type="OrthoDB" id="410651at2759"/>
<name>A0A9P4JLV1_9PLEO</name>
<dbReference type="InterPro" id="IPR001129">
    <property type="entry name" value="Membr-assoc_MAPEG"/>
</dbReference>
<dbReference type="SUPFAM" id="SSF161084">
    <property type="entry name" value="MAPEG domain-like"/>
    <property type="match status" value="1"/>
</dbReference>
<dbReference type="GO" id="GO:0004364">
    <property type="term" value="F:glutathione transferase activity"/>
    <property type="evidence" value="ECO:0007669"/>
    <property type="project" value="TreeGrafter"/>
</dbReference>
<dbReference type="Proteomes" id="UP000799536">
    <property type="component" value="Unassembled WGS sequence"/>
</dbReference>
<dbReference type="PANTHER" id="PTHR10250">
    <property type="entry name" value="MICROSOMAL GLUTATHIONE S-TRANSFERASE"/>
    <property type="match status" value="1"/>
</dbReference>
<gene>
    <name evidence="6" type="ORF">GQ43DRAFT_440260</name>
</gene>
<proteinExistence type="predicted"/>
<dbReference type="PANTHER" id="PTHR10250:SF26">
    <property type="entry name" value="GLUTATHIONE S-TRANSFERASE 3, MITOCHONDRIAL"/>
    <property type="match status" value="1"/>
</dbReference>
<keyword evidence="7" id="KW-1185">Reference proteome</keyword>